<accession>D8K5Z0</accession>
<protein>
    <submittedName>
        <fullName evidence="1">CRISPR-associated protein, Cse2 family</fullName>
    </submittedName>
</protein>
<dbReference type="OrthoDB" id="5767307at2"/>
<reference evidence="1 2" key="1">
    <citation type="submission" date="2010-06" db="EMBL/GenBank/DDBJ databases">
        <title>Complete sequence of chromosome of Nitrosococcus watsoni C-113.</title>
        <authorList>
            <consortium name="US DOE Joint Genome Institute"/>
            <person name="Lucas S."/>
            <person name="Copeland A."/>
            <person name="Lapidus A."/>
            <person name="Cheng J.-F."/>
            <person name="Bruce D."/>
            <person name="Goodwin L."/>
            <person name="Pitluck S."/>
            <person name="Malfatti S.A."/>
            <person name="Chain P.S.G."/>
            <person name="Land M."/>
            <person name="Hauser L."/>
            <person name="Kyrpides N."/>
            <person name="Ivanova N."/>
            <person name="Cambell M.A."/>
            <person name="Heidelberg J.F."/>
            <person name="Klotz M.G."/>
            <person name="Woyke T."/>
        </authorList>
    </citation>
    <scope>NUCLEOTIDE SEQUENCE [LARGE SCALE GENOMIC DNA]</scope>
    <source>
        <strain evidence="1 2">C-113</strain>
    </source>
</reference>
<proteinExistence type="predicted"/>
<evidence type="ECO:0000313" key="1">
    <source>
        <dbReference type="EMBL" id="ADJ28317.1"/>
    </source>
</evidence>
<gene>
    <name evidence="1" type="ordered locus">Nwat_1402</name>
</gene>
<dbReference type="STRING" id="105559.Nwat_1402"/>
<dbReference type="HOGENOM" id="CLU_144604_0_0_6"/>
<dbReference type="InterPro" id="IPR038287">
    <property type="entry name" value="Cse2_sf"/>
</dbReference>
<dbReference type="InterPro" id="IPR013382">
    <property type="entry name" value="CRISPR-assoc_prot_Cse2"/>
</dbReference>
<evidence type="ECO:0000313" key="2">
    <source>
        <dbReference type="Proteomes" id="UP000000393"/>
    </source>
</evidence>
<name>D8K5Z0_NITWC</name>
<dbReference type="Gene3D" id="1.10.520.40">
    <property type="entry name" value="CRISPR-associated protein Cse2"/>
    <property type="match status" value="1"/>
</dbReference>
<sequence length="146" mass="17234">MSTSIDFAALRFRYEQLANGPRAELRRVRSPEGLASIPGFYRLLPGQRASEKWLRVAFCLPWLKHAHEALPLGAQLAKHRIHEQRLFQVIRSTSPNDLLQLRRLLQQVEPTVNWQRFGWQLYFWRPEDKRRLLEEFYLVHSGESAA</sequence>
<dbReference type="NCBIfam" id="TIGR02548">
    <property type="entry name" value="casB_cse2"/>
    <property type="match status" value="1"/>
</dbReference>
<dbReference type="AlphaFoldDB" id="D8K5Z0"/>
<dbReference type="KEGG" id="nwa:Nwat_1402"/>
<dbReference type="Proteomes" id="UP000000393">
    <property type="component" value="Chromosome"/>
</dbReference>
<keyword evidence="2" id="KW-1185">Reference proteome</keyword>
<dbReference type="RefSeq" id="WP_013220411.1">
    <property type="nucleotide sequence ID" value="NC_014315.1"/>
</dbReference>
<dbReference type="EMBL" id="CP002086">
    <property type="protein sequence ID" value="ADJ28317.1"/>
    <property type="molecule type" value="Genomic_DNA"/>
</dbReference>
<dbReference type="eggNOG" id="ENOG5032TS5">
    <property type="taxonomic scope" value="Bacteria"/>
</dbReference>
<organism evidence="1 2">
    <name type="scientific">Nitrosococcus watsoni (strain C-113)</name>
    <dbReference type="NCBI Taxonomy" id="105559"/>
    <lineage>
        <taxon>Bacteria</taxon>
        <taxon>Pseudomonadati</taxon>
        <taxon>Pseudomonadota</taxon>
        <taxon>Gammaproteobacteria</taxon>
        <taxon>Chromatiales</taxon>
        <taxon>Chromatiaceae</taxon>
        <taxon>Nitrosococcus</taxon>
    </lineage>
</organism>